<evidence type="ECO:0000259" key="7">
    <source>
        <dbReference type="Pfam" id="PF00149"/>
    </source>
</evidence>
<reference evidence="10" key="1">
    <citation type="submission" date="2023-01" db="EMBL/GenBank/DDBJ databases">
        <title>Genome assembly of the deep-sea coral Lophelia pertusa.</title>
        <authorList>
            <person name="Herrera S."/>
            <person name="Cordes E."/>
        </authorList>
    </citation>
    <scope>NUCLEOTIDE SEQUENCE</scope>
    <source>
        <strain evidence="10">USNM1676648</strain>
        <tissue evidence="10">Polyp</tissue>
    </source>
</reference>
<evidence type="ECO:0000256" key="3">
    <source>
        <dbReference type="ARBA" id="ARBA00022525"/>
    </source>
</evidence>
<dbReference type="PANTHER" id="PTHR45778:SF7">
    <property type="entry name" value="PURPLE ACID PHOSPHATASE"/>
    <property type="match status" value="1"/>
</dbReference>
<comment type="similarity">
    <text evidence="6">Belongs to the metallophosphoesterase superfamily. Purple acid phosphatase family.</text>
</comment>
<dbReference type="AlphaFoldDB" id="A0A9X0CDW0"/>
<dbReference type="InterPro" id="IPR004843">
    <property type="entry name" value="Calcineurin-like_PHP"/>
</dbReference>
<dbReference type="GO" id="GO:0003993">
    <property type="term" value="F:acid phosphatase activity"/>
    <property type="evidence" value="ECO:0007669"/>
    <property type="project" value="UniProtKB-EC"/>
</dbReference>
<dbReference type="Gene3D" id="3.60.21.10">
    <property type="match status" value="1"/>
</dbReference>
<dbReference type="EMBL" id="MU827873">
    <property type="protein sequence ID" value="KAJ7315662.1"/>
    <property type="molecule type" value="Genomic_DNA"/>
</dbReference>
<dbReference type="InterPro" id="IPR008963">
    <property type="entry name" value="Purple_acid_Pase-like_N"/>
</dbReference>
<comment type="subcellular location">
    <subcellularLocation>
        <location evidence="1">Secreted</location>
    </subcellularLocation>
</comment>
<feature type="signal peptide" evidence="6">
    <location>
        <begin position="1"/>
        <end position="22"/>
    </location>
</feature>
<feature type="domain" description="Purple acid phosphatase N-terminal" evidence="9">
    <location>
        <begin position="169"/>
        <end position="270"/>
    </location>
</feature>
<evidence type="ECO:0000256" key="5">
    <source>
        <dbReference type="ARBA" id="ARBA00023180"/>
    </source>
</evidence>
<feature type="chain" id="PRO_5041016232" description="Purple acid phosphatase" evidence="6">
    <location>
        <begin position="23"/>
        <end position="581"/>
    </location>
</feature>
<sequence>MATTETALVACMYILWVTGINCKHDHPVATYFGRVHPNGTIVDARNPANKLKFSPPKPTTLDPRASLKVSPSSEIGNGEEVNVLWSGVTFPSDKDVVILYCPPDAEFDHYLDYVNVSSIETYTKGYGEFDVRLWNLRKECQFRYYRIGNHTMLIAESNVVTFEGGTEIPLQGHLSLTGDPMEMRVMWVSGSMDTPIVQYGTDLSAMSVVRGNNSKTYTAADMCNAPANEENAFVDPGFIHDVLLTNLKPGTLYYYSYGSAKIMSPLRHFNASPPVGSANKFTALVYGDMGVSPIPRAYKTAEYATDEAMNGTAAFVFHNGDISYARGFAYIWEQWHAVIEPYATILPYMVGIGNHEQDHLKGGTKDPSGAPGEGFHPWWAPGFGSDSGGECGVPMYYRFHMPDNGNGVWWYSFDYGSVHFMMMSTEHNFTQGSRQYEWMEQDLKNVNHSLTPWVVIAGHRAMYTSQKQLDDYIISLGMQEAFESLLYKYKVDLAIWAHYHSYERTCPVYLRQCTPGAPVHIVVGTAGKSVDLEDYFPMSWSLYHENNYGYGRLTQANRSALHWEWVENTSGFVKDHLWLTK</sequence>
<evidence type="ECO:0000313" key="10">
    <source>
        <dbReference type="EMBL" id="KAJ7315662.1"/>
    </source>
</evidence>
<dbReference type="PANTHER" id="PTHR45778">
    <property type="entry name" value="PURPLE ACID PHOSPHATASE-RELATED"/>
    <property type="match status" value="1"/>
</dbReference>
<accession>A0A9X0CDW0</accession>
<proteinExistence type="inferred from homology"/>
<evidence type="ECO:0000259" key="8">
    <source>
        <dbReference type="Pfam" id="PF14008"/>
    </source>
</evidence>
<evidence type="ECO:0000256" key="2">
    <source>
        <dbReference type="ARBA" id="ARBA00011738"/>
    </source>
</evidence>
<evidence type="ECO:0000259" key="9">
    <source>
        <dbReference type="Pfam" id="PF16656"/>
    </source>
</evidence>
<gene>
    <name evidence="10" type="ORF">OS493_038417</name>
</gene>
<keyword evidence="6" id="KW-0378">Hydrolase</keyword>
<dbReference type="Gene3D" id="2.60.40.380">
    <property type="entry name" value="Purple acid phosphatase-like, N-terminal"/>
    <property type="match status" value="1"/>
</dbReference>
<evidence type="ECO:0000256" key="1">
    <source>
        <dbReference type="ARBA" id="ARBA00004613"/>
    </source>
</evidence>
<dbReference type="GO" id="GO:0046872">
    <property type="term" value="F:metal ion binding"/>
    <property type="evidence" value="ECO:0007669"/>
    <property type="project" value="InterPro"/>
</dbReference>
<dbReference type="SUPFAM" id="SSF56300">
    <property type="entry name" value="Metallo-dependent phosphatases"/>
    <property type="match status" value="1"/>
</dbReference>
<dbReference type="CDD" id="cd00839">
    <property type="entry name" value="MPP_PAPs"/>
    <property type="match status" value="1"/>
</dbReference>
<keyword evidence="5" id="KW-0325">Glycoprotein</keyword>
<dbReference type="Proteomes" id="UP001163046">
    <property type="component" value="Unassembled WGS sequence"/>
</dbReference>
<organism evidence="10 11">
    <name type="scientific">Desmophyllum pertusum</name>
    <dbReference type="NCBI Taxonomy" id="174260"/>
    <lineage>
        <taxon>Eukaryota</taxon>
        <taxon>Metazoa</taxon>
        <taxon>Cnidaria</taxon>
        <taxon>Anthozoa</taxon>
        <taxon>Hexacorallia</taxon>
        <taxon>Scleractinia</taxon>
        <taxon>Caryophylliina</taxon>
        <taxon>Caryophylliidae</taxon>
        <taxon>Desmophyllum</taxon>
    </lineage>
</organism>
<comment type="caution">
    <text evidence="10">The sequence shown here is derived from an EMBL/GenBank/DDBJ whole genome shotgun (WGS) entry which is preliminary data.</text>
</comment>
<dbReference type="InterPro" id="IPR029052">
    <property type="entry name" value="Metallo-depent_PP-like"/>
</dbReference>
<protein>
    <recommendedName>
        <fullName evidence="6">Purple acid phosphatase</fullName>
        <ecNumber evidence="6">3.1.3.2</ecNumber>
    </recommendedName>
</protein>
<name>A0A9X0CDW0_9CNID</name>
<evidence type="ECO:0000256" key="4">
    <source>
        <dbReference type="ARBA" id="ARBA00022729"/>
    </source>
</evidence>
<evidence type="ECO:0000313" key="11">
    <source>
        <dbReference type="Proteomes" id="UP001163046"/>
    </source>
</evidence>
<dbReference type="OrthoDB" id="45007at2759"/>
<dbReference type="SUPFAM" id="SSF49363">
    <property type="entry name" value="Purple acid phosphatase, N-terminal domain"/>
    <property type="match status" value="1"/>
</dbReference>
<dbReference type="EC" id="3.1.3.2" evidence="6"/>
<feature type="domain" description="Purple acid phosphatase C-terminal" evidence="8">
    <location>
        <begin position="517"/>
        <end position="575"/>
    </location>
</feature>
<dbReference type="Pfam" id="PF00149">
    <property type="entry name" value="Metallophos"/>
    <property type="match status" value="1"/>
</dbReference>
<dbReference type="Pfam" id="PF14008">
    <property type="entry name" value="Metallophos_C"/>
    <property type="match status" value="1"/>
</dbReference>
<comment type="subunit">
    <text evidence="2">Homodimer.</text>
</comment>
<dbReference type="GO" id="GO:0005576">
    <property type="term" value="C:extracellular region"/>
    <property type="evidence" value="ECO:0007669"/>
    <property type="project" value="UniProtKB-SubCell"/>
</dbReference>
<dbReference type="InterPro" id="IPR041792">
    <property type="entry name" value="MPP_PAP"/>
</dbReference>
<comment type="catalytic activity">
    <reaction evidence="6">
        <text>a phosphate monoester + H2O = an alcohol + phosphate</text>
        <dbReference type="Rhea" id="RHEA:15017"/>
        <dbReference type="ChEBI" id="CHEBI:15377"/>
        <dbReference type="ChEBI" id="CHEBI:30879"/>
        <dbReference type="ChEBI" id="CHEBI:43474"/>
        <dbReference type="ChEBI" id="CHEBI:67140"/>
        <dbReference type="EC" id="3.1.3.2"/>
    </reaction>
</comment>
<keyword evidence="11" id="KW-1185">Reference proteome</keyword>
<evidence type="ECO:0000256" key="6">
    <source>
        <dbReference type="RuleBase" id="RU361203"/>
    </source>
</evidence>
<dbReference type="InterPro" id="IPR025733">
    <property type="entry name" value="PAPs_C"/>
</dbReference>
<dbReference type="InterPro" id="IPR015914">
    <property type="entry name" value="PAPs_N"/>
</dbReference>
<keyword evidence="4 6" id="KW-0732">Signal</keyword>
<keyword evidence="3" id="KW-0964">Secreted</keyword>
<feature type="domain" description="Calcineurin-like phosphoesterase" evidence="7">
    <location>
        <begin position="284"/>
        <end position="502"/>
    </location>
</feature>
<dbReference type="Pfam" id="PF16656">
    <property type="entry name" value="Pur_ac_phosph_N"/>
    <property type="match status" value="1"/>
</dbReference>